<gene>
    <name evidence="1" type="ORF">EDD32_1515</name>
</gene>
<dbReference type="AlphaFoldDB" id="A0A3N4Z549"/>
<dbReference type="Proteomes" id="UP000280726">
    <property type="component" value="Unassembled WGS sequence"/>
</dbReference>
<keyword evidence="2" id="KW-1185">Reference proteome</keyword>
<organism evidence="1 2">
    <name type="scientific">Georgenia muralis</name>
    <dbReference type="NCBI Taxonomy" id="154117"/>
    <lineage>
        <taxon>Bacteria</taxon>
        <taxon>Bacillati</taxon>
        <taxon>Actinomycetota</taxon>
        <taxon>Actinomycetes</taxon>
        <taxon>Micrococcales</taxon>
        <taxon>Bogoriellaceae</taxon>
        <taxon>Georgenia</taxon>
    </lineage>
</organism>
<evidence type="ECO:0000313" key="2">
    <source>
        <dbReference type="Proteomes" id="UP000280726"/>
    </source>
</evidence>
<dbReference type="EMBL" id="RKRA01000001">
    <property type="protein sequence ID" value="RPF27054.1"/>
    <property type="molecule type" value="Genomic_DNA"/>
</dbReference>
<protein>
    <submittedName>
        <fullName evidence="1">Uncharacterized protein</fullName>
    </submittedName>
</protein>
<name>A0A3N4Z549_9MICO</name>
<sequence length="175" mass="18933">MEAEEFGGPALVLGSVRGRRSFGATTEGHLTGVFHNQVWEPGENRAQCRHDGGVVEQRPDGRIVVRTSSVREISTTHGLAGCTCGFYAYYRQDPYTKPGRLSGIVEGYGRVVLGTAGFRCEKARILGLLLPGPAGLGLATIDVIRVRETYPDVPFFSREEDMLAGCPPTPDGPRL</sequence>
<reference evidence="1 2" key="1">
    <citation type="submission" date="2018-11" db="EMBL/GenBank/DDBJ databases">
        <title>Sequencing the genomes of 1000 actinobacteria strains.</title>
        <authorList>
            <person name="Klenk H.-P."/>
        </authorList>
    </citation>
    <scope>NUCLEOTIDE SEQUENCE [LARGE SCALE GENOMIC DNA]</scope>
    <source>
        <strain evidence="1 2">DSM 14418</strain>
    </source>
</reference>
<accession>A0A3N4Z549</accession>
<proteinExistence type="predicted"/>
<comment type="caution">
    <text evidence="1">The sequence shown here is derived from an EMBL/GenBank/DDBJ whole genome shotgun (WGS) entry which is preliminary data.</text>
</comment>
<dbReference type="RefSeq" id="WP_123916329.1">
    <property type="nucleotide sequence ID" value="NZ_RKRA01000001.1"/>
</dbReference>
<dbReference type="OrthoDB" id="5114390at2"/>
<evidence type="ECO:0000313" key="1">
    <source>
        <dbReference type="EMBL" id="RPF27054.1"/>
    </source>
</evidence>